<feature type="compositionally biased region" description="Low complexity" evidence="9">
    <location>
        <begin position="222"/>
        <end position="233"/>
    </location>
</feature>
<keyword evidence="11" id="KW-1185">Reference proteome</keyword>
<evidence type="ECO:0000256" key="7">
    <source>
        <dbReference type="ARBA" id="ARBA00022679"/>
    </source>
</evidence>
<dbReference type="EC" id="2.1.1.67" evidence="4"/>
<comment type="similarity">
    <text evidence="3">Belongs to the class I-like SAM-binding methyltransferase superfamily. TPMT family.</text>
</comment>
<keyword evidence="6" id="KW-0489">Methyltransferase</keyword>
<evidence type="ECO:0000256" key="4">
    <source>
        <dbReference type="ARBA" id="ARBA00011905"/>
    </source>
</evidence>
<keyword evidence="7" id="KW-0808">Transferase</keyword>
<evidence type="ECO:0000256" key="6">
    <source>
        <dbReference type="ARBA" id="ARBA00022603"/>
    </source>
</evidence>
<dbReference type="FunFam" id="3.40.50.150:FF:000101">
    <property type="entry name" value="Thiopurine S-methyltransferase"/>
    <property type="match status" value="1"/>
</dbReference>
<comment type="subcellular location">
    <subcellularLocation>
        <location evidence="2">Cytoplasm</location>
    </subcellularLocation>
</comment>
<evidence type="ECO:0000256" key="1">
    <source>
        <dbReference type="ARBA" id="ARBA00000903"/>
    </source>
</evidence>
<dbReference type="Gene3D" id="3.40.50.150">
    <property type="entry name" value="Vaccinia Virus protein VP39"/>
    <property type="match status" value="1"/>
</dbReference>
<protein>
    <recommendedName>
        <fullName evidence="4">thiopurine S-methyltransferase</fullName>
        <ecNumber evidence="4">2.1.1.67</ecNumber>
    </recommendedName>
</protein>
<evidence type="ECO:0000256" key="8">
    <source>
        <dbReference type="ARBA" id="ARBA00022691"/>
    </source>
</evidence>
<dbReference type="EMBL" id="JAIWYP010000011">
    <property type="protein sequence ID" value="KAH3733645.1"/>
    <property type="molecule type" value="Genomic_DNA"/>
</dbReference>
<dbReference type="GO" id="GO:0032259">
    <property type="term" value="P:methylation"/>
    <property type="evidence" value="ECO:0007669"/>
    <property type="project" value="UniProtKB-KW"/>
</dbReference>
<dbReference type="OrthoDB" id="276151at2759"/>
<evidence type="ECO:0000256" key="9">
    <source>
        <dbReference type="SAM" id="MobiDB-lite"/>
    </source>
</evidence>
<accession>A0A9D4HSQ3</accession>
<dbReference type="AlphaFoldDB" id="A0A9D4HSQ3"/>
<proteinExistence type="inferred from homology"/>
<feature type="region of interest" description="Disordered" evidence="9">
    <location>
        <begin position="213"/>
        <end position="233"/>
    </location>
</feature>
<comment type="catalytic activity">
    <reaction evidence="1">
        <text>S-adenosyl-L-methionine + a thiopurine = S-adenosyl-L-homocysteine + a thiopurine S-methylether.</text>
        <dbReference type="EC" id="2.1.1.67"/>
    </reaction>
</comment>
<reference evidence="10" key="1">
    <citation type="journal article" date="2019" name="bioRxiv">
        <title>The Genome of the Zebra Mussel, Dreissena polymorpha: A Resource for Invasive Species Research.</title>
        <authorList>
            <person name="McCartney M.A."/>
            <person name="Auch B."/>
            <person name="Kono T."/>
            <person name="Mallez S."/>
            <person name="Zhang Y."/>
            <person name="Obille A."/>
            <person name="Becker A."/>
            <person name="Abrahante J.E."/>
            <person name="Garbe J."/>
            <person name="Badalamenti J.P."/>
            <person name="Herman A."/>
            <person name="Mangelson H."/>
            <person name="Liachko I."/>
            <person name="Sullivan S."/>
            <person name="Sone E.D."/>
            <person name="Koren S."/>
            <person name="Silverstein K.A.T."/>
            <person name="Beckman K.B."/>
            <person name="Gohl D.M."/>
        </authorList>
    </citation>
    <scope>NUCLEOTIDE SEQUENCE</scope>
    <source>
        <strain evidence="10">Duluth1</strain>
        <tissue evidence="10">Whole animal</tissue>
    </source>
</reference>
<sequence>MSAKDAKTDLDAGVLNNSEWVKRWGVGDTAFHQGAHDPLFDTHGDMMFEGGAKSVFAPLCGKSLDLIWMYNRGHTVVGVEIAEQAVQELFSENKLDVQVKHVEGVGPLYKSIDGRLQVYVGDLFDLTKDRLGEFDRVWDSRSIVAINVVDQERYRDLLLSFLKKDGQYYLMTIDYDPAVWPGPPHNITDQRVRQLYGEYCNIEVIQESNLTGISNPDNKASGGHAPPAKPKSAGAALRTSSYLYDRYYKMTFK</sequence>
<name>A0A9D4HSQ3_DREPO</name>
<reference evidence="10" key="2">
    <citation type="submission" date="2020-11" db="EMBL/GenBank/DDBJ databases">
        <authorList>
            <person name="McCartney M.A."/>
            <person name="Auch B."/>
            <person name="Kono T."/>
            <person name="Mallez S."/>
            <person name="Becker A."/>
            <person name="Gohl D.M."/>
            <person name="Silverstein K.A.T."/>
            <person name="Koren S."/>
            <person name="Bechman K.B."/>
            <person name="Herman A."/>
            <person name="Abrahante J.E."/>
            <person name="Garbe J."/>
        </authorList>
    </citation>
    <scope>NUCLEOTIDE SEQUENCE</scope>
    <source>
        <strain evidence="10">Duluth1</strain>
        <tissue evidence="10">Whole animal</tissue>
    </source>
</reference>
<dbReference type="SUPFAM" id="SSF53335">
    <property type="entry name" value="S-adenosyl-L-methionine-dependent methyltransferases"/>
    <property type="match status" value="1"/>
</dbReference>
<evidence type="ECO:0000313" key="10">
    <source>
        <dbReference type="EMBL" id="KAH3733645.1"/>
    </source>
</evidence>
<gene>
    <name evidence="10" type="ORF">DPMN_040077</name>
</gene>
<dbReference type="GO" id="GO:0005737">
    <property type="term" value="C:cytoplasm"/>
    <property type="evidence" value="ECO:0007669"/>
    <property type="project" value="UniProtKB-SubCell"/>
</dbReference>
<dbReference type="PROSITE" id="PS51585">
    <property type="entry name" value="SAM_MT_TPMT"/>
    <property type="match status" value="1"/>
</dbReference>
<keyword evidence="8" id="KW-0949">S-adenosyl-L-methionine</keyword>
<evidence type="ECO:0000256" key="2">
    <source>
        <dbReference type="ARBA" id="ARBA00004496"/>
    </source>
</evidence>
<dbReference type="Proteomes" id="UP000828390">
    <property type="component" value="Unassembled WGS sequence"/>
</dbReference>
<dbReference type="InterPro" id="IPR008854">
    <property type="entry name" value="TPMT"/>
</dbReference>
<dbReference type="PANTHER" id="PTHR10259:SF11">
    <property type="entry name" value="THIOPURINE S-METHYLTRANSFERASE"/>
    <property type="match status" value="1"/>
</dbReference>
<evidence type="ECO:0000256" key="3">
    <source>
        <dbReference type="ARBA" id="ARBA00008145"/>
    </source>
</evidence>
<dbReference type="InterPro" id="IPR029063">
    <property type="entry name" value="SAM-dependent_MTases_sf"/>
</dbReference>
<keyword evidence="5" id="KW-0963">Cytoplasm</keyword>
<organism evidence="10 11">
    <name type="scientific">Dreissena polymorpha</name>
    <name type="common">Zebra mussel</name>
    <name type="synonym">Mytilus polymorpha</name>
    <dbReference type="NCBI Taxonomy" id="45954"/>
    <lineage>
        <taxon>Eukaryota</taxon>
        <taxon>Metazoa</taxon>
        <taxon>Spiralia</taxon>
        <taxon>Lophotrochozoa</taxon>
        <taxon>Mollusca</taxon>
        <taxon>Bivalvia</taxon>
        <taxon>Autobranchia</taxon>
        <taxon>Heteroconchia</taxon>
        <taxon>Euheterodonta</taxon>
        <taxon>Imparidentia</taxon>
        <taxon>Neoheterodontei</taxon>
        <taxon>Myida</taxon>
        <taxon>Dreissenoidea</taxon>
        <taxon>Dreissenidae</taxon>
        <taxon>Dreissena</taxon>
    </lineage>
</organism>
<dbReference type="GO" id="GO:0008119">
    <property type="term" value="F:thiopurine S-methyltransferase activity"/>
    <property type="evidence" value="ECO:0007669"/>
    <property type="project" value="UniProtKB-EC"/>
</dbReference>
<evidence type="ECO:0000313" key="11">
    <source>
        <dbReference type="Proteomes" id="UP000828390"/>
    </source>
</evidence>
<comment type="caution">
    <text evidence="10">The sequence shown here is derived from an EMBL/GenBank/DDBJ whole genome shotgun (WGS) entry which is preliminary data.</text>
</comment>
<evidence type="ECO:0000256" key="5">
    <source>
        <dbReference type="ARBA" id="ARBA00022490"/>
    </source>
</evidence>
<dbReference type="PANTHER" id="PTHR10259">
    <property type="entry name" value="THIOPURINE S-METHYLTRANSFERASE"/>
    <property type="match status" value="1"/>
</dbReference>
<dbReference type="Pfam" id="PF05724">
    <property type="entry name" value="TPMT"/>
    <property type="match status" value="1"/>
</dbReference>